<organism evidence="1 2">
    <name type="scientific">Capsicum annuum</name>
    <name type="common">Capsicum pepper</name>
    <dbReference type="NCBI Taxonomy" id="4072"/>
    <lineage>
        <taxon>Eukaryota</taxon>
        <taxon>Viridiplantae</taxon>
        <taxon>Streptophyta</taxon>
        <taxon>Embryophyta</taxon>
        <taxon>Tracheophyta</taxon>
        <taxon>Spermatophyta</taxon>
        <taxon>Magnoliopsida</taxon>
        <taxon>eudicotyledons</taxon>
        <taxon>Gunneridae</taxon>
        <taxon>Pentapetalae</taxon>
        <taxon>asterids</taxon>
        <taxon>lamiids</taxon>
        <taxon>Solanales</taxon>
        <taxon>Solanaceae</taxon>
        <taxon>Solanoideae</taxon>
        <taxon>Capsiceae</taxon>
        <taxon>Capsicum</taxon>
    </lineage>
</organism>
<accession>A0A2G2ZPA1</accession>
<keyword evidence="2" id="KW-1185">Reference proteome</keyword>
<reference evidence="1 2" key="1">
    <citation type="journal article" date="2014" name="Nat. Genet.">
        <title>Genome sequence of the hot pepper provides insights into the evolution of pungency in Capsicum species.</title>
        <authorList>
            <person name="Kim S."/>
            <person name="Park M."/>
            <person name="Yeom S.I."/>
            <person name="Kim Y.M."/>
            <person name="Lee J.M."/>
            <person name="Lee H.A."/>
            <person name="Seo E."/>
            <person name="Choi J."/>
            <person name="Cheong K."/>
            <person name="Kim K.T."/>
            <person name="Jung K."/>
            <person name="Lee G.W."/>
            <person name="Oh S.K."/>
            <person name="Bae C."/>
            <person name="Kim S.B."/>
            <person name="Lee H.Y."/>
            <person name="Kim S.Y."/>
            <person name="Kim M.S."/>
            <person name="Kang B.C."/>
            <person name="Jo Y.D."/>
            <person name="Yang H.B."/>
            <person name="Jeong H.J."/>
            <person name="Kang W.H."/>
            <person name="Kwon J.K."/>
            <person name="Shin C."/>
            <person name="Lim J.Y."/>
            <person name="Park J.H."/>
            <person name="Huh J.H."/>
            <person name="Kim J.S."/>
            <person name="Kim B.D."/>
            <person name="Cohen O."/>
            <person name="Paran I."/>
            <person name="Suh M.C."/>
            <person name="Lee S.B."/>
            <person name="Kim Y.K."/>
            <person name="Shin Y."/>
            <person name="Noh S.J."/>
            <person name="Park J."/>
            <person name="Seo Y.S."/>
            <person name="Kwon S.Y."/>
            <person name="Kim H.A."/>
            <person name="Park J.M."/>
            <person name="Kim H.J."/>
            <person name="Choi S.B."/>
            <person name="Bosland P.W."/>
            <person name="Reeves G."/>
            <person name="Jo S.H."/>
            <person name="Lee B.W."/>
            <person name="Cho H.T."/>
            <person name="Choi H.S."/>
            <person name="Lee M.S."/>
            <person name="Yu Y."/>
            <person name="Do Choi Y."/>
            <person name="Park B.S."/>
            <person name="van Deynze A."/>
            <person name="Ashrafi H."/>
            <person name="Hill T."/>
            <person name="Kim W.T."/>
            <person name="Pai H.S."/>
            <person name="Ahn H.K."/>
            <person name="Yeam I."/>
            <person name="Giovannoni J.J."/>
            <person name="Rose J.K."/>
            <person name="Sorensen I."/>
            <person name="Lee S.J."/>
            <person name="Kim R.W."/>
            <person name="Choi I.Y."/>
            <person name="Choi B.S."/>
            <person name="Lim J.S."/>
            <person name="Lee Y.H."/>
            <person name="Choi D."/>
        </authorList>
    </citation>
    <scope>NUCLEOTIDE SEQUENCE [LARGE SCALE GENOMIC DNA]</scope>
    <source>
        <strain evidence="2">cv. CM334</strain>
    </source>
</reference>
<name>A0A2G2ZPA1_CAPAN</name>
<dbReference type="AlphaFoldDB" id="A0A2G2ZPA1"/>
<dbReference type="STRING" id="4072.A0A2G2ZPA1"/>
<evidence type="ECO:0000313" key="2">
    <source>
        <dbReference type="Proteomes" id="UP000222542"/>
    </source>
</evidence>
<dbReference type="Gramene" id="PHT83785">
    <property type="protein sequence ID" value="PHT83785"/>
    <property type="gene ID" value="T459_12228"/>
</dbReference>
<dbReference type="Proteomes" id="UP000222542">
    <property type="component" value="Unassembled WGS sequence"/>
</dbReference>
<proteinExistence type="predicted"/>
<reference evidence="1 2" key="2">
    <citation type="journal article" date="2017" name="Genome Biol.">
        <title>New reference genome sequences of hot pepper reveal the massive evolution of plant disease-resistance genes by retroduplication.</title>
        <authorList>
            <person name="Kim S."/>
            <person name="Park J."/>
            <person name="Yeom S.I."/>
            <person name="Kim Y.M."/>
            <person name="Seo E."/>
            <person name="Kim K.T."/>
            <person name="Kim M.S."/>
            <person name="Lee J.M."/>
            <person name="Cheong K."/>
            <person name="Shin H.S."/>
            <person name="Kim S.B."/>
            <person name="Han K."/>
            <person name="Lee J."/>
            <person name="Park M."/>
            <person name="Lee H.A."/>
            <person name="Lee H.Y."/>
            <person name="Lee Y."/>
            <person name="Oh S."/>
            <person name="Lee J.H."/>
            <person name="Choi E."/>
            <person name="Choi E."/>
            <person name="Lee S.E."/>
            <person name="Jeon J."/>
            <person name="Kim H."/>
            <person name="Choi G."/>
            <person name="Song H."/>
            <person name="Lee J."/>
            <person name="Lee S.C."/>
            <person name="Kwon J.K."/>
            <person name="Lee H.Y."/>
            <person name="Koo N."/>
            <person name="Hong Y."/>
            <person name="Kim R.W."/>
            <person name="Kang W.H."/>
            <person name="Huh J.H."/>
            <person name="Kang B.C."/>
            <person name="Yang T.J."/>
            <person name="Lee Y.H."/>
            <person name="Bennetzen J.L."/>
            <person name="Choi D."/>
        </authorList>
    </citation>
    <scope>NUCLEOTIDE SEQUENCE [LARGE SCALE GENOMIC DNA]</scope>
    <source>
        <strain evidence="2">cv. CM334</strain>
    </source>
</reference>
<protein>
    <submittedName>
        <fullName evidence="1">Uncharacterized protein</fullName>
    </submittedName>
</protein>
<gene>
    <name evidence="1" type="ORF">T459_12228</name>
</gene>
<sequence>MYYFRLRNERILRSSFNPLNSLKSFTGLVPALPRRMLENVNPRLRMSRCPQCKEKYDLELAKLVSEFENLSSEAKLESPRPQLPQ</sequence>
<dbReference type="EMBL" id="AYRZ02000004">
    <property type="protein sequence ID" value="PHT83785.1"/>
    <property type="molecule type" value="Genomic_DNA"/>
</dbReference>
<evidence type="ECO:0000313" key="1">
    <source>
        <dbReference type="EMBL" id="PHT83785.1"/>
    </source>
</evidence>
<comment type="caution">
    <text evidence="1">The sequence shown here is derived from an EMBL/GenBank/DDBJ whole genome shotgun (WGS) entry which is preliminary data.</text>
</comment>